<organism evidence="1 2">
    <name type="scientific">Roseateles terrae</name>
    <dbReference type="NCBI Taxonomy" id="431060"/>
    <lineage>
        <taxon>Bacteria</taxon>
        <taxon>Pseudomonadati</taxon>
        <taxon>Pseudomonadota</taxon>
        <taxon>Betaproteobacteria</taxon>
        <taxon>Burkholderiales</taxon>
        <taxon>Sphaerotilaceae</taxon>
        <taxon>Roseateles</taxon>
    </lineage>
</organism>
<comment type="caution">
    <text evidence="1">The sequence shown here is derived from an EMBL/GenBank/DDBJ whole genome shotgun (WGS) entry which is preliminary data.</text>
</comment>
<dbReference type="EMBL" id="JACHXO010000004">
    <property type="protein sequence ID" value="MBB3195057.1"/>
    <property type="molecule type" value="Genomic_DNA"/>
</dbReference>
<proteinExistence type="predicted"/>
<gene>
    <name evidence="1" type="ORF">FHS28_002460</name>
</gene>
<reference evidence="1 2" key="1">
    <citation type="submission" date="2020-08" db="EMBL/GenBank/DDBJ databases">
        <title>Genomic Encyclopedia of Type Strains, Phase III (KMG-III): the genomes of soil and plant-associated and newly described type strains.</title>
        <authorList>
            <person name="Whitman W."/>
        </authorList>
    </citation>
    <scope>NUCLEOTIDE SEQUENCE [LARGE SCALE GENOMIC DNA]</scope>
    <source>
        <strain evidence="1 2">CECT 7247</strain>
    </source>
</reference>
<dbReference type="Proteomes" id="UP000574369">
    <property type="component" value="Unassembled WGS sequence"/>
</dbReference>
<evidence type="ECO:0000313" key="1">
    <source>
        <dbReference type="EMBL" id="MBB3195057.1"/>
    </source>
</evidence>
<protein>
    <submittedName>
        <fullName evidence="1">Uncharacterized protein</fullName>
    </submittedName>
</protein>
<sequence length="185" mass="21297">MTPQHESLLWELADRFFADRHVRYEATPQVQIDTIRSILSDFDAIEAQHLPDQIYTHKRLNLLDAALEILFTSPEAVDQASTWALAFAADGLPRIPKRFAKSTPFGAACTQLWIRAHEAIYRFHPQREPRWDEAFQQFEAAVQRVHQSPRTHSEGSLISAKPHVELFKLGQSMPWMTVVDLHSSR</sequence>
<name>A0ABR6GTM6_9BURK</name>
<dbReference type="RefSeq" id="WP_088450817.1">
    <property type="nucleotide sequence ID" value="NZ_JACHXO010000004.1"/>
</dbReference>
<accession>A0ABR6GTM6</accession>
<keyword evidence="2" id="KW-1185">Reference proteome</keyword>
<evidence type="ECO:0000313" key="2">
    <source>
        <dbReference type="Proteomes" id="UP000574369"/>
    </source>
</evidence>